<dbReference type="EMBL" id="BMMU01000024">
    <property type="protein sequence ID" value="GGJ54425.1"/>
    <property type="molecule type" value="Genomic_DNA"/>
</dbReference>
<feature type="compositionally biased region" description="Low complexity" evidence="2">
    <location>
        <begin position="133"/>
        <end position="154"/>
    </location>
</feature>
<dbReference type="Pfam" id="PF25023">
    <property type="entry name" value="TEN_YD-shell"/>
    <property type="match status" value="1"/>
</dbReference>
<dbReference type="NCBIfam" id="TIGR03696">
    <property type="entry name" value="Rhs_assc_core"/>
    <property type="match status" value="1"/>
</dbReference>
<dbReference type="PANTHER" id="PTHR32305">
    <property type="match status" value="1"/>
</dbReference>
<dbReference type="Proteomes" id="UP000625682">
    <property type="component" value="Unassembled WGS sequence"/>
</dbReference>
<evidence type="ECO:0000256" key="1">
    <source>
        <dbReference type="ARBA" id="ARBA00022737"/>
    </source>
</evidence>
<gene>
    <name evidence="4" type="ORF">GCM10012282_59500</name>
</gene>
<dbReference type="AlphaFoldDB" id="A0A917P1Z5"/>
<dbReference type="RefSeq" id="WP_189150502.1">
    <property type="nucleotide sequence ID" value="NZ_BAABER010000019.1"/>
</dbReference>
<keyword evidence="1" id="KW-0677">Repeat</keyword>
<evidence type="ECO:0000313" key="5">
    <source>
        <dbReference type="Proteomes" id="UP000625682"/>
    </source>
</evidence>
<organism evidence="4 5">
    <name type="scientific">Streptomyces lacrimifluminis</name>
    <dbReference type="NCBI Taxonomy" id="1500077"/>
    <lineage>
        <taxon>Bacteria</taxon>
        <taxon>Bacillati</taxon>
        <taxon>Actinomycetota</taxon>
        <taxon>Actinomycetes</taxon>
        <taxon>Kitasatosporales</taxon>
        <taxon>Streptomycetaceae</taxon>
        <taxon>Streptomyces</taxon>
    </lineage>
</organism>
<reference evidence="4" key="1">
    <citation type="journal article" date="2014" name="Int. J. Syst. Evol. Microbiol.">
        <title>Complete genome sequence of Corynebacterium casei LMG S-19264T (=DSM 44701T), isolated from a smear-ripened cheese.</title>
        <authorList>
            <consortium name="US DOE Joint Genome Institute (JGI-PGF)"/>
            <person name="Walter F."/>
            <person name="Albersmeier A."/>
            <person name="Kalinowski J."/>
            <person name="Ruckert C."/>
        </authorList>
    </citation>
    <scope>NUCLEOTIDE SEQUENCE</scope>
    <source>
        <strain evidence="4">CGMCC 4.7272</strain>
    </source>
</reference>
<dbReference type="InterPro" id="IPR050708">
    <property type="entry name" value="T6SS_VgrG/RHS"/>
</dbReference>
<evidence type="ECO:0000259" key="3">
    <source>
        <dbReference type="Pfam" id="PF25023"/>
    </source>
</evidence>
<protein>
    <recommendedName>
        <fullName evidence="3">Teneurin-like YD-shell domain-containing protein</fullName>
    </recommendedName>
</protein>
<accession>A0A917P1Z5</accession>
<reference evidence="4" key="2">
    <citation type="submission" date="2020-09" db="EMBL/GenBank/DDBJ databases">
        <authorList>
            <person name="Sun Q."/>
            <person name="Zhou Y."/>
        </authorList>
    </citation>
    <scope>NUCLEOTIDE SEQUENCE</scope>
    <source>
        <strain evidence="4">CGMCC 4.7272</strain>
    </source>
</reference>
<sequence>MRTSTGSPQWQVTDGHDTAETAVDATTQTITRRLDPFGNARGTQSSSGSWLGDKGFVSGVQDLVTGLAHLGAREYDSTTGRFVSDDPVLELTDAQQIDGYTYAADNPVSGSDPTGMDDWYNDPTMNTCAIDCGSAPAPATTTATASSASSSSSHSGGGGGGGGAETGTPRCRPGRG</sequence>
<comment type="caution">
    <text evidence="4">The sequence shown here is derived from an EMBL/GenBank/DDBJ whole genome shotgun (WGS) entry which is preliminary data.</text>
</comment>
<dbReference type="InterPro" id="IPR022385">
    <property type="entry name" value="Rhs_assc_core"/>
</dbReference>
<evidence type="ECO:0000256" key="2">
    <source>
        <dbReference type="SAM" id="MobiDB-lite"/>
    </source>
</evidence>
<dbReference type="PANTHER" id="PTHR32305:SF17">
    <property type="entry name" value="TRNA NUCLEASE WAPA"/>
    <property type="match status" value="1"/>
</dbReference>
<dbReference type="InterPro" id="IPR056823">
    <property type="entry name" value="TEN-like_YD-shell"/>
</dbReference>
<dbReference type="Gene3D" id="2.180.10.10">
    <property type="entry name" value="RHS repeat-associated core"/>
    <property type="match status" value="1"/>
</dbReference>
<proteinExistence type="predicted"/>
<feature type="compositionally biased region" description="Gly residues" evidence="2">
    <location>
        <begin position="155"/>
        <end position="165"/>
    </location>
</feature>
<evidence type="ECO:0000313" key="4">
    <source>
        <dbReference type="EMBL" id="GGJ54425.1"/>
    </source>
</evidence>
<name>A0A917P1Z5_9ACTN</name>
<feature type="domain" description="Teneurin-like YD-shell" evidence="3">
    <location>
        <begin position="12"/>
        <end position="108"/>
    </location>
</feature>
<feature type="region of interest" description="Disordered" evidence="2">
    <location>
        <begin position="133"/>
        <end position="176"/>
    </location>
</feature>
<keyword evidence="5" id="KW-1185">Reference proteome</keyword>